<dbReference type="InterPro" id="IPR000620">
    <property type="entry name" value="EamA_dom"/>
</dbReference>
<dbReference type="SUPFAM" id="SSF103481">
    <property type="entry name" value="Multidrug resistance efflux transporter EmrE"/>
    <property type="match status" value="2"/>
</dbReference>
<evidence type="ECO:0000259" key="7">
    <source>
        <dbReference type="Pfam" id="PF00892"/>
    </source>
</evidence>
<dbReference type="AlphaFoldDB" id="A0A1Y1RYI7"/>
<dbReference type="Proteomes" id="UP000192343">
    <property type="component" value="Unassembled WGS sequence"/>
</dbReference>
<name>A0A1Y1RYI7_9SPIO</name>
<feature type="transmembrane region" description="Helical" evidence="6">
    <location>
        <begin position="64"/>
        <end position="81"/>
    </location>
</feature>
<dbReference type="PANTHER" id="PTHR42920:SF5">
    <property type="entry name" value="EAMA DOMAIN-CONTAINING PROTEIN"/>
    <property type="match status" value="1"/>
</dbReference>
<feature type="transmembrane region" description="Helical" evidence="6">
    <location>
        <begin position="239"/>
        <end position="259"/>
    </location>
</feature>
<evidence type="ECO:0000256" key="3">
    <source>
        <dbReference type="ARBA" id="ARBA00022692"/>
    </source>
</evidence>
<evidence type="ECO:0000256" key="1">
    <source>
        <dbReference type="ARBA" id="ARBA00004651"/>
    </source>
</evidence>
<evidence type="ECO:0000256" key="5">
    <source>
        <dbReference type="ARBA" id="ARBA00023136"/>
    </source>
</evidence>
<dbReference type="OrthoDB" id="9804865at2"/>
<keyword evidence="3 6" id="KW-0812">Transmembrane</keyword>
<evidence type="ECO:0000256" key="2">
    <source>
        <dbReference type="ARBA" id="ARBA00022475"/>
    </source>
</evidence>
<dbReference type="Gene3D" id="1.10.3730.20">
    <property type="match status" value="1"/>
</dbReference>
<protein>
    <recommendedName>
        <fullName evidence="7">EamA domain-containing protein</fullName>
    </recommendedName>
</protein>
<feature type="domain" description="EamA" evidence="7">
    <location>
        <begin position="145"/>
        <end position="277"/>
    </location>
</feature>
<evidence type="ECO:0000313" key="9">
    <source>
        <dbReference type="Proteomes" id="UP000192343"/>
    </source>
</evidence>
<feature type="transmembrane region" description="Helical" evidence="6">
    <location>
        <begin position="207"/>
        <end position="227"/>
    </location>
</feature>
<dbReference type="InterPro" id="IPR037185">
    <property type="entry name" value="EmrE-like"/>
</dbReference>
<evidence type="ECO:0000313" key="8">
    <source>
        <dbReference type="EMBL" id="ORC34944.1"/>
    </source>
</evidence>
<feature type="transmembrane region" description="Helical" evidence="6">
    <location>
        <begin position="143"/>
        <end position="164"/>
    </location>
</feature>
<dbReference type="STRING" id="1963862.B4O97_11450"/>
<dbReference type="RefSeq" id="WP_083050955.1">
    <property type="nucleotide sequence ID" value="NZ_CAXXQO010000003.1"/>
</dbReference>
<dbReference type="EMBL" id="MWQY01000011">
    <property type="protein sequence ID" value="ORC34944.1"/>
    <property type="molecule type" value="Genomic_DNA"/>
</dbReference>
<evidence type="ECO:0000256" key="6">
    <source>
        <dbReference type="SAM" id="Phobius"/>
    </source>
</evidence>
<feature type="transmembrane region" description="Helical" evidence="6">
    <location>
        <begin position="34"/>
        <end position="52"/>
    </location>
</feature>
<keyword evidence="2" id="KW-1003">Cell membrane</keyword>
<reference evidence="8 9" key="1">
    <citation type="submission" date="2017-03" db="EMBL/GenBank/DDBJ databases">
        <title>Draft Genome sequence of Marispirochaeta sp. strain JC444.</title>
        <authorList>
            <person name="Shivani Y."/>
            <person name="Subhash Y."/>
            <person name="Sasikala C."/>
            <person name="Ramana C."/>
        </authorList>
    </citation>
    <scope>NUCLEOTIDE SEQUENCE [LARGE SCALE GENOMIC DNA]</scope>
    <source>
        <strain evidence="8 9">JC444</strain>
    </source>
</reference>
<feature type="transmembrane region" description="Helical" evidence="6">
    <location>
        <begin position="120"/>
        <end position="137"/>
    </location>
</feature>
<proteinExistence type="predicted"/>
<dbReference type="GO" id="GO:0005886">
    <property type="term" value="C:plasma membrane"/>
    <property type="evidence" value="ECO:0007669"/>
    <property type="project" value="UniProtKB-SubCell"/>
</dbReference>
<dbReference type="Pfam" id="PF00892">
    <property type="entry name" value="EamA"/>
    <property type="match status" value="2"/>
</dbReference>
<keyword evidence="5 6" id="KW-0472">Membrane</keyword>
<accession>A0A1Y1RYI7</accession>
<comment type="caution">
    <text evidence="8">The sequence shown here is derived from an EMBL/GenBank/DDBJ whole genome shotgun (WGS) entry which is preliminary data.</text>
</comment>
<gene>
    <name evidence="8" type="ORF">B4O97_11450</name>
</gene>
<evidence type="ECO:0000256" key="4">
    <source>
        <dbReference type="ARBA" id="ARBA00022989"/>
    </source>
</evidence>
<keyword evidence="4 6" id="KW-1133">Transmembrane helix</keyword>
<sequence>MQQNRKAELVLLFVTLLWGATFIATKQGLRSAPPVFFLGLRFLIAALLLLPICYRELKKITPAIFKRGLVLGVLMFTGYAFQNASLVYTTAGKSALITYFFALIVPFLQIPFTGKPLSRGNIFGLVIVVGGLVLLNLPSEGGVNLGDILAFGSAVSYAFFIIFLDRYGRHGSVPVLTFLQFALTAVFSFILSGIIESGPLILDANLVWSLFYLSFFGSFICLLLMNLYQRYVTPVKAVIIYAMEPVFAVLFAMIFLAEFFTPPEWAGAGLVIAGVILSDLYKDRKV</sequence>
<dbReference type="PANTHER" id="PTHR42920">
    <property type="entry name" value="OS03G0707200 PROTEIN-RELATED"/>
    <property type="match status" value="1"/>
</dbReference>
<feature type="transmembrane region" description="Helical" evidence="6">
    <location>
        <begin position="265"/>
        <end position="281"/>
    </location>
</feature>
<feature type="domain" description="EamA" evidence="7">
    <location>
        <begin position="6"/>
        <end position="136"/>
    </location>
</feature>
<dbReference type="InterPro" id="IPR051258">
    <property type="entry name" value="Diverse_Substrate_Transporter"/>
</dbReference>
<feature type="transmembrane region" description="Helical" evidence="6">
    <location>
        <begin position="176"/>
        <end position="195"/>
    </location>
</feature>
<comment type="subcellular location">
    <subcellularLocation>
        <location evidence="1">Cell membrane</location>
        <topology evidence="1">Multi-pass membrane protein</topology>
    </subcellularLocation>
</comment>
<feature type="transmembrane region" description="Helical" evidence="6">
    <location>
        <begin position="87"/>
        <end position="108"/>
    </location>
</feature>
<keyword evidence="9" id="KW-1185">Reference proteome</keyword>
<organism evidence="8 9">
    <name type="scientific">Marispirochaeta aestuarii</name>
    <dbReference type="NCBI Taxonomy" id="1963862"/>
    <lineage>
        <taxon>Bacteria</taxon>
        <taxon>Pseudomonadati</taxon>
        <taxon>Spirochaetota</taxon>
        <taxon>Spirochaetia</taxon>
        <taxon>Spirochaetales</taxon>
        <taxon>Spirochaetaceae</taxon>
        <taxon>Marispirochaeta</taxon>
    </lineage>
</organism>